<sequence length="220" mass="24787">MEMVRSCCTRRREDIENLRQPPGQSPLRPGHGWKLVRSADLKNFSQKEIQGSDKTPPGEFLGGDAASVAESYDPQHHDQPPSSVAKVAPLTECLVLLPRSWLCWSTSIPCASTALCNARMFQENERCIKCQVAITKEGQARYSTEVECNDSRMRRISKTHGGPQNRYRQMEEAHRLVSVSTTKSNWSSESWAIRAWKCSDSLAVCRSADRLSLETDQIFV</sequence>
<accession>A0ACB8EDS4</accession>
<organism evidence="1 2">
    <name type="scientific">Sphaerodactylus townsendi</name>
    <dbReference type="NCBI Taxonomy" id="933632"/>
    <lineage>
        <taxon>Eukaryota</taxon>
        <taxon>Metazoa</taxon>
        <taxon>Chordata</taxon>
        <taxon>Craniata</taxon>
        <taxon>Vertebrata</taxon>
        <taxon>Euteleostomi</taxon>
        <taxon>Lepidosauria</taxon>
        <taxon>Squamata</taxon>
        <taxon>Bifurcata</taxon>
        <taxon>Gekkota</taxon>
        <taxon>Sphaerodactylidae</taxon>
        <taxon>Sphaerodactylus</taxon>
    </lineage>
</organism>
<evidence type="ECO:0000313" key="2">
    <source>
        <dbReference type="Proteomes" id="UP000827872"/>
    </source>
</evidence>
<keyword evidence="2" id="KW-1185">Reference proteome</keyword>
<dbReference type="Proteomes" id="UP000827872">
    <property type="component" value="Linkage Group LG16"/>
</dbReference>
<evidence type="ECO:0000313" key="1">
    <source>
        <dbReference type="EMBL" id="KAH7990749.1"/>
    </source>
</evidence>
<proteinExistence type="predicted"/>
<name>A0ACB8EDS4_9SAUR</name>
<dbReference type="EMBL" id="CM037629">
    <property type="protein sequence ID" value="KAH7990749.1"/>
    <property type="molecule type" value="Genomic_DNA"/>
</dbReference>
<gene>
    <name evidence="1" type="ORF">K3G42_011064</name>
</gene>
<protein>
    <submittedName>
        <fullName evidence="1">Uncharacterized protein</fullName>
    </submittedName>
</protein>
<comment type="caution">
    <text evidence="1">The sequence shown here is derived from an EMBL/GenBank/DDBJ whole genome shotgun (WGS) entry which is preliminary data.</text>
</comment>
<reference evidence="1" key="1">
    <citation type="submission" date="2021-08" db="EMBL/GenBank/DDBJ databases">
        <title>The first chromosome-level gecko genome reveals the dynamic sex chromosomes of Neotropical dwarf geckos (Sphaerodactylidae: Sphaerodactylus).</title>
        <authorList>
            <person name="Pinto B.J."/>
            <person name="Keating S.E."/>
            <person name="Gamble T."/>
        </authorList>
    </citation>
    <scope>NUCLEOTIDE SEQUENCE</scope>
    <source>
        <strain evidence="1">TG3544</strain>
    </source>
</reference>